<keyword evidence="4" id="KW-1185">Reference proteome</keyword>
<comment type="caution">
    <text evidence="3">The sequence shown here is derived from an EMBL/GenBank/DDBJ whole genome shotgun (WGS) entry which is preliminary data.</text>
</comment>
<evidence type="ECO:0000259" key="2">
    <source>
        <dbReference type="Pfam" id="PF03816"/>
    </source>
</evidence>
<dbReference type="PANTHER" id="PTHR33392:SF6">
    <property type="entry name" value="POLYISOPRENYL-TEICHOIC ACID--PEPTIDOGLYCAN TEICHOIC ACID TRANSFERASE TAGU"/>
    <property type="match status" value="1"/>
</dbReference>
<dbReference type="InterPro" id="IPR004474">
    <property type="entry name" value="LytR_CpsA_psr"/>
</dbReference>
<sequence length="309" mass="33095">MILGIVVVVLLVITVGGYFYLDSRLKREAVLKDYSGRPSDTPGTNWLVVGSDSRAGLTKSDQKKLATGYAAGKRTDSMMLLHYGDGGTSLISLPRDSYVPIPGHGTHKLNSAFNYGPSTLVQTVEQATGVRIDHYAEIGFGGFVGVVDAIGGVKICVKSKMKDHKAGLDLQPGCQNLSGSQALGYVRTRATARADLDRIEHQRQFFSALMKKSTSPGVMLNPFRSIPLAMNATSNFLVDDNDHLYDLVRMMWAMKGVSGGDGVTGSVPVGGFGNRPGDGSVVLWDKAKASKLFDALKNDQPVPKDAVTN</sequence>
<dbReference type="Proteomes" id="UP000669179">
    <property type="component" value="Unassembled WGS sequence"/>
</dbReference>
<evidence type="ECO:0000313" key="4">
    <source>
        <dbReference type="Proteomes" id="UP000669179"/>
    </source>
</evidence>
<comment type="similarity">
    <text evidence="1">Belongs to the LytR/CpsA/Psr (LCP) family.</text>
</comment>
<feature type="domain" description="Cell envelope-related transcriptional attenuator" evidence="2">
    <location>
        <begin position="74"/>
        <end position="213"/>
    </location>
</feature>
<gene>
    <name evidence="3" type="ORF">J4573_39565</name>
</gene>
<proteinExistence type="inferred from homology"/>
<dbReference type="EMBL" id="JAGEOJ010000019">
    <property type="protein sequence ID" value="MBO2453248.1"/>
    <property type="molecule type" value="Genomic_DNA"/>
</dbReference>
<dbReference type="Gene3D" id="3.40.630.190">
    <property type="entry name" value="LCP protein"/>
    <property type="match status" value="1"/>
</dbReference>
<dbReference type="PANTHER" id="PTHR33392">
    <property type="entry name" value="POLYISOPRENYL-TEICHOIC ACID--PEPTIDOGLYCAN TEICHOIC ACID TRANSFERASE TAGU"/>
    <property type="match status" value="1"/>
</dbReference>
<evidence type="ECO:0000256" key="1">
    <source>
        <dbReference type="ARBA" id="ARBA00006068"/>
    </source>
</evidence>
<dbReference type="NCBIfam" id="TIGR00350">
    <property type="entry name" value="lytR_cpsA_psr"/>
    <property type="match status" value="1"/>
</dbReference>
<name>A0A939T7L8_9ACTN</name>
<dbReference type="Pfam" id="PF03816">
    <property type="entry name" value="LytR_cpsA_psr"/>
    <property type="match status" value="1"/>
</dbReference>
<reference evidence="3" key="1">
    <citation type="submission" date="2021-03" db="EMBL/GenBank/DDBJ databases">
        <authorList>
            <person name="Kanchanasin P."/>
            <person name="Saeng-In P."/>
            <person name="Phongsopitanun W."/>
            <person name="Yuki M."/>
            <person name="Kudo T."/>
            <person name="Ohkuma M."/>
            <person name="Tanasupawat S."/>
        </authorList>
    </citation>
    <scope>NUCLEOTIDE SEQUENCE</scope>
    <source>
        <strain evidence="3">GKU 128</strain>
    </source>
</reference>
<evidence type="ECO:0000313" key="3">
    <source>
        <dbReference type="EMBL" id="MBO2453248.1"/>
    </source>
</evidence>
<organism evidence="3 4">
    <name type="scientific">Actinomadura barringtoniae</name>
    <dbReference type="NCBI Taxonomy" id="1427535"/>
    <lineage>
        <taxon>Bacteria</taxon>
        <taxon>Bacillati</taxon>
        <taxon>Actinomycetota</taxon>
        <taxon>Actinomycetes</taxon>
        <taxon>Streptosporangiales</taxon>
        <taxon>Thermomonosporaceae</taxon>
        <taxon>Actinomadura</taxon>
    </lineage>
</organism>
<dbReference type="AlphaFoldDB" id="A0A939T7L8"/>
<dbReference type="InterPro" id="IPR050922">
    <property type="entry name" value="LytR/CpsA/Psr_CW_biosynth"/>
</dbReference>
<protein>
    <submittedName>
        <fullName evidence="3">LCP family protein</fullName>
    </submittedName>
</protein>
<accession>A0A939T7L8</accession>